<sequence length="79" mass="9262">MASSRQALALYRELFRQIKKLPRNSRQYYRQNLKGGFQNHNDEIDTERLQQLFQGARKDAEFIINKYVGGGAKRTPGQF</sequence>
<comment type="similarity">
    <text evidence="1">Belongs to the complex I LYR family. LYRM9 subfamily.</text>
</comment>
<name>A0ABR2YTN1_9CHLO</name>
<keyword evidence="5" id="KW-1185">Reference proteome</keyword>
<comment type="caution">
    <text evidence="4">The sequence shown here is derived from an EMBL/GenBank/DDBJ whole genome shotgun (WGS) entry which is preliminary data.</text>
</comment>
<protein>
    <recommendedName>
        <fullName evidence="2">LYR motif-containing protein 9</fullName>
    </recommendedName>
</protein>
<evidence type="ECO:0000259" key="3">
    <source>
        <dbReference type="Pfam" id="PF05347"/>
    </source>
</evidence>
<dbReference type="InterPro" id="IPR052151">
    <property type="entry name" value="Complex_I_LYR"/>
</dbReference>
<dbReference type="CDD" id="cd20269">
    <property type="entry name" value="Complex1_LYR_LYRM9"/>
    <property type="match status" value="1"/>
</dbReference>
<gene>
    <name evidence="4" type="ORF">WJX75_003903</name>
</gene>
<reference evidence="4 5" key="1">
    <citation type="journal article" date="2024" name="Nat. Commun.">
        <title>Phylogenomics reveals the evolutionary origins of lichenization in chlorophyte algae.</title>
        <authorList>
            <person name="Puginier C."/>
            <person name="Libourel C."/>
            <person name="Otte J."/>
            <person name="Skaloud P."/>
            <person name="Haon M."/>
            <person name="Grisel S."/>
            <person name="Petersen M."/>
            <person name="Berrin J.G."/>
            <person name="Delaux P.M."/>
            <person name="Dal Grande F."/>
            <person name="Keller J."/>
        </authorList>
    </citation>
    <scope>NUCLEOTIDE SEQUENCE [LARGE SCALE GENOMIC DNA]</scope>
    <source>
        <strain evidence="4 5">SAG 216-7</strain>
    </source>
</reference>
<dbReference type="Proteomes" id="UP001491310">
    <property type="component" value="Unassembled WGS sequence"/>
</dbReference>
<dbReference type="InterPro" id="IPR008011">
    <property type="entry name" value="Complex1_LYR_dom"/>
</dbReference>
<dbReference type="Pfam" id="PF05347">
    <property type="entry name" value="Complex1_LYR"/>
    <property type="match status" value="1"/>
</dbReference>
<dbReference type="PANTHER" id="PTHR47061">
    <property type="entry name" value="LYR MOTIF-CONTAINING PROTEIN 9"/>
    <property type="match status" value="1"/>
</dbReference>
<proteinExistence type="inferred from homology"/>
<dbReference type="InterPro" id="IPR045291">
    <property type="entry name" value="Complex1_LYR_LYRM9"/>
</dbReference>
<dbReference type="PANTHER" id="PTHR47061:SF1">
    <property type="entry name" value="LYR MOTIF-CONTAINING PROTEIN 9"/>
    <property type="match status" value="1"/>
</dbReference>
<dbReference type="EMBL" id="JALJOT010000005">
    <property type="protein sequence ID" value="KAK9915036.1"/>
    <property type="molecule type" value="Genomic_DNA"/>
</dbReference>
<accession>A0ABR2YTN1</accession>
<evidence type="ECO:0000256" key="1">
    <source>
        <dbReference type="ARBA" id="ARBA00025757"/>
    </source>
</evidence>
<feature type="domain" description="Complex 1 LYR protein" evidence="3">
    <location>
        <begin position="5"/>
        <end position="61"/>
    </location>
</feature>
<evidence type="ECO:0000313" key="4">
    <source>
        <dbReference type="EMBL" id="KAK9915036.1"/>
    </source>
</evidence>
<evidence type="ECO:0000313" key="5">
    <source>
        <dbReference type="Proteomes" id="UP001491310"/>
    </source>
</evidence>
<organism evidence="4 5">
    <name type="scientific">Coccomyxa subellipsoidea</name>
    <dbReference type="NCBI Taxonomy" id="248742"/>
    <lineage>
        <taxon>Eukaryota</taxon>
        <taxon>Viridiplantae</taxon>
        <taxon>Chlorophyta</taxon>
        <taxon>core chlorophytes</taxon>
        <taxon>Trebouxiophyceae</taxon>
        <taxon>Trebouxiophyceae incertae sedis</taxon>
        <taxon>Coccomyxaceae</taxon>
        <taxon>Coccomyxa</taxon>
    </lineage>
</organism>
<evidence type="ECO:0000256" key="2">
    <source>
        <dbReference type="ARBA" id="ARBA00026234"/>
    </source>
</evidence>